<dbReference type="AlphaFoldDB" id="F0SDN2"/>
<keyword evidence="3" id="KW-1185">Reference proteome</keyword>
<dbReference type="Proteomes" id="UP000000310">
    <property type="component" value="Chromosome"/>
</dbReference>
<sequence length="141" mass="16756">MKNLLVIVLLILSFNSLVAQERPSHSNDREKWEKIDALKLQFVIKKLQLPNAVENKFIPLYSSYQQALRNVYAERRRIREQNKANPGKQVDTDFSFESKILDVKQEYKKKFEAILSSEQLSTMYSSERDFREELMQQLKKK</sequence>
<dbReference type="KEGG" id="psn:Pedsa_0173"/>
<name>F0SDN2_PSESL</name>
<dbReference type="HOGENOM" id="CLU_112450_0_1_10"/>
<gene>
    <name evidence="2" type="ordered locus">Pedsa_0173</name>
</gene>
<dbReference type="OrthoDB" id="675330at2"/>
<dbReference type="STRING" id="762903.Pedsa_0173"/>
<dbReference type="RefSeq" id="WP_013631262.1">
    <property type="nucleotide sequence ID" value="NC_015177.1"/>
</dbReference>
<evidence type="ECO:0000256" key="1">
    <source>
        <dbReference type="SAM" id="SignalP"/>
    </source>
</evidence>
<evidence type="ECO:0000313" key="3">
    <source>
        <dbReference type="Proteomes" id="UP000000310"/>
    </source>
</evidence>
<evidence type="ECO:0000313" key="2">
    <source>
        <dbReference type="EMBL" id="ADY50759.1"/>
    </source>
</evidence>
<organism evidence="2 3">
    <name type="scientific">Pseudopedobacter saltans (strain ATCC 51119 / DSM 12145 / JCM 21818 / CCUG 39354 / LMG 10337 / NBRC 100064 / NCIMB 13643)</name>
    <name type="common">Pedobacter saltans</name>
    <dbReference type="NCBI Taxonomy" id="762903"/>
    <lineage>
        <taxon>Bacteria</taxon>
        <taxon>Pseudomonadati</taxon>
        <taxon>Bacteroidota</taxon>
        <taxon>Sphingobacteriia</taxon>
        <taxon>Sphingobacteriales</taxon>
        <taxon>Sphingobacteriaceae</taxon>
        <taxon>Pseudopedobacter</taxon>
    </lineage>
</organism>
<accession>F0SDN2</accession>
<reference evidence="3" key="2">
    <citation type="submission" date="2011-02" db="EMBL/GenBank/DDBJ databases">
        <title>The complete genome of Pedobacter saltans DSM 12145.</title>
        <authorList>
            <consortium name="US DOE Joint Genome Institute (JGI-PGF)"/>
            <person name="Lucas S."/>
            <person name="Copeland A."/>
            <person name="Lapidus A."/>
            <person name="Bruce D."/>
            <person name="Goodwin L."/>
            <person name="Pitluck S."/>
            <person name="Kyrpides N."/>
            <person name="Mavromatis K."/>
            <person name="Pagani I."/>
            <person name="Ivanova N."/>
            <person name="Ovchinnikova G."/>
            <person name="Lu M."/>
            <person name="Detter J.C."/>
            <person name="Han C."/>
            <person name="Land M."/>
            <person name="Hauser L."/>
            <person name="Markowitz V."/>
            <person name="Cheng J.-F."/>
            <person name="Hugenholtz P."/>
            <person name="Woyke T."/>
            <person name="Wu D."/>
            <person name="Tindall B."/>
            <person name="Pomrenke H.G."/>
            <person name="Brambilla E."/>
            <person name="Klenk H.-P."/>
            <person name="Eisen J.A."/>
        </authorList>
    </citation>
    <scope>NUCLEOTIDE SEQUENCE [LARGE SCALE GENOMIC DNA]</scope>
    <source>
        <strain evidence="3">ATCC 51119 / DSM 12145 / JCM 21818 / LMG 10337 / NBRC 100064 / NCIMB 13643</strain>
    </source>
</reference>
<feature type="chain" id="PRO_5003260227" evidence="1">
    <location>
        <begin position="20"/>
        <end position="141"/>
    </location>
</feature>
<dbReference type="EMBL" id="CP002545">
    <property type="protein sequence ID" value="ADY50759.1"/>
    <property type="molecule type" value="Genomic_DNA"/>
</dbReference>
<keyword evidence="1" id="KW-0732">Signal</keyword>
<reference evidence="2 3" key="1">
    <citation type="journal article" date="2011" name="Stand. Genomic Sci.">
        <title>Complete genome sequence of the gliding, heparinolytic Pedobacter saltans type strain (113).</title>
        <authorList>
            <person name="Liolios K."/>
            <person name="Sikorski J."/>
            <person name="Lu M."/>
            <person name="Nolan M."/>
            <person name="Lapidus A."/>
            <person name="Lucas S."/>
            <person name="Hammon N."/>
            <person name="Deshpande S."/>
            <person name="Cheng J.F."/>
            <person name="Tapia R."/>
            <person name="Han C."/>
            <person name="Goodwin L."/>
            <person name="Pitluck S."/>
            <person name="Huntemann M."/>
            <person name="Ivanova N."/>
            <person name="Pagani I."/>
            <person name="Mavromatis K."/>
            <person name="Ovchinikova G."/>
            <person name="Pati A."/>
            <person name="Chen A."/>
            <person name="Palaniappan K."/>
            <person name="Land M."/>
            <person name="Hauser L."/>
            <person name="Brambilla E.M."/>
            <person name="Kotsyurbenko O."/>
            <person name="Rohde M."/>
            <person name="Tindall B.J."/>
            <person name="Abt B."/>
            <person name="Goker M."/>
            <person name="Detter J.C."/>
            <person name="Woyke T."/>
            <person name="Bristow J."/>
            <person name="Eisen J.A."/>
            <person name="Markowitz V."/>
            <person name="Hugenholtz P."/>
            <person name="Klenk H.P."/>
            <person name="Kyrpides N.C."/>
        </authorList>
    </citation>
    <scope>NUCLEOTIDE SEQUENCE [LARGE SCALE GENOMIC DNA]</scope>
    <source>
        <strain evidence="3">ATCC 51119 / DSM 12145 / JCM 21818 / LMG 10337 / NBRC 100064 / NCIMB 13643</strain>
    </source>
</reference>
<proteinExistence type="predicted"/>
<protein>
    <submittedName>
        <fullName evidence="2">Uncharacterized protein</fullName>
    </submittedName>
</protein>
<feature type="signal peptide" evidence="1">
    <location>
        <begin position="1"/>
        <end position="19"/>
    </location>
</feature>